<dbReference type="GeneID" id="96257091"/>
<dbReference type="EMBL" id="JAFFZM010000001">
    <property type="protein sequence ID" value="MBO8196827.1"/>
    <property type="molecule type" value="Genomic_DNA"/>
</dbReference>
<proteinExistence type="predicted"/>
<accession>A0ABS3XN53</accession>
<keyword evidence="1" id="KW-0812">Transmembrane</keyword>
<organism evidence="2 3">
    <name type="scientific">Streptomyces smyrnaeus</name>
    <dbReference type="NCBI Taxonomy" id="1387713"/>
    <lineage>
        <taxon>Bacteria</taxon>
        <taxon>Bacillati</taxon>
        <taxon>Actinomycetota</taxon>
        <taxon>Actinomycetes</taxon>
        <taxon>Kitasatosporales</taxon>
        <taxon>Streptomycetaceae</taxon>
        <taxon>Streptomyces</taxon>
    </lineage>
</organism>
<feature type="transmembrane region" description="Helical" evidence="1">
    <location>
        <begin position="20"/>
        <end position="37"/>
    </location>
</feature>
<name>A0ABS3XN53_9ACTN</name>
<protein>
    <submittedName>
        <fullName evidence="2">Uncharacterized protein</fullName>
    </submittedName>
</protein>
<evidence type="ECO:0000313" key="2">
    <source>
        <dbReference type="EMBL" id="MBO8196827.1"/>
    </source>
</evidence>
<evidence type="ECO:0000313" key="3">
    <source>
        <dbReference type="Proteomes" id="UP000721954"/>
    </source>
</evidence>
<dbReference type="Proteomes" id="UP000721954">
    <property type="component" value="Unassembled WGS sequence"/>
</dbReference>
<reference evidence="2 3" key="1">
    <citation type="submission" date="2021-02" db="EMBL/GenBank/DDBJ databases">
        <title>Streptomyces spirodelae sp. nov., isolated from duckweed.</title>
        <authorList>
            <person name="Saimee Y."/>
            <person name="Duangmal K."/>
        </authorList>
    </citation>
    <scope>NUCLEOTIDE SEQUENCE [LARGE SCALE GENOMIC DNA]</scope>
    <source>
        <strain evidence="2 3">DSM 42105</strain>
    </source>
</reference>
<keyword evidence="3" id="KW-1185">Reference proteome</keyword>
<comment type="caution">
    <text evidence="2">The sequence shown here is derived from an EMBL/GenBank/DDBJ whole genome shotgun (WGS) entry which is preliminary data.</text>
</comment>
<keyword evidence="1" id="KW-0472">Membrane</keyword>
<gene>
    <name evidence="2" type="ORF">JW613_00645</name>
</gene>
<keyword evidence="1" id="KW-1133">Transmembrane helix</keyword>
<evidence type="ECO:0000256" key="1">
    <source>
        <dbReference type="SAM" id="Phobius"/>
    </source>
</evidence>
<sequence length="209" mass="22194">MALFTSSASPLYALLERCGPALLVTVVLAVLLPRLLWQTAQRMLFRRQARTLPLRFLREVRAGGSVAGDAALCRRLLALHLSTVEDHVTSGGLVRLSGPSLPRRTVAVCTVLTTTLAGAWGTVGLLCGLAVPAAATVVRIAAAYLETAAALRDTLRQLDALLGGDDPDRGAALLRVVLEADQGILDALAPTGARPPSAVRARRRRRPQR</sequence>
<dbReference type="RefSeq" id="WP_209208717.1">
    <property type="nucleotide sequence ID" value="NZ_JAFFZM010000001.1"/>
</dbReference>